<feature type="region of interest" description="Disordered" evidence="1">
    <location>
        <begin position="1"/>
        <end position="42"/>
    </location>
</feature>
<evidence type="ECO:0000313" key="3">
    <source>
        <dbReference type="Proteomes" id="UP000544095"/>
    </source>
</evidence>
<feature type="compositionally biased region" description="Basic residues" evidence="1">
    <location>
        <begin position="1"/>
        <end position="16"/>
    </location>
</feature>
<organism evidence="2 3">
    <name type="scientific">Fusarium pseudoanthophilum</name>
    <dbReference type="NCBI Taxonomy" id="48495"/>
    <lineage>
        <taxon>Eukaryota</taxon>
        <taxon>Fungi</taxon>
        <taxon>Dikarya</taxon>
        <taxon>Ascomycota</taxon>
        <taxon>Pezizomycotina</taxon>
        <taxon>Sordariomycetes</taxon>
        <taxon>Hypocreomycetidae</taxon>
        <taxon>Hypocreales</taxon>
        <taxon>Nectriaceae</taxon>
        <taxon>Fusarium</taxon>
        <taxon>Fusarium fujikuroi species complex</taxon>
    </lineage>
</organism>
<gene>
    <name evidence="2" type="ORF">FPANT_3487</name>
</gene>
<dbReference type="AlphaFoldDB" id="A0A8H5UU70"/>
<evidence type="ECO:0000313" key="2">
    <source>
        <dbReference type="EMBL" id="KAF5599372.1"/>
    </source>
</evidence>
<proteinExistence type="predicted"/>
<name>A0A8H5UU70_9HYPO</name>
<reference evidence="2 3" key="1">
    <citation type="submission" date="2020-05" db="EMBL/GenBank/DDBJ databases">
        <title>Identification and distribution of gene clusters putatively required for synthesis of sphingolipid metabolism inhibitors in phylogenetically diverse species of the filamentous fungus Fusarium.</title>
        <authorList>
            <person name="Kim H.-S."/>
            <person name="Busman M."/>
            <person name="Brown D.W."/>
            <person name="Divon H."/>
            <person name="Uhlig S."/>
            <person name="Proctor R.H."/>
        </authorList>
    </citation>
    <scope>NUCLEOTIDE SEQUENCE [LARGE SCALE GENOMIC DNA]</scope>
    <source>
        <strain evidence="2 3">NRRL 25211</strain>
    </source>
</reference>
<sequence length="119" mass="13240">MPSPTKRRVSTRKPRRFGSTSHLEDTPNTPPPPPTPRYLSSSESDAISWSCRQFCVAVVPPAELSSPLGSVKRPRAVVVAPLHALIEAEREVSPVCRTVPLSCEDFKSARKEDEETFRR</sequence>
<comment type="caution">
    <text evidence="2">The sequence shown here is derived from an EMBL/GenBank/DDBJ whole genome shotgun (WGS) entry which is preliminary data.</text>
</comment>
<evidence type="ECO:0000256" key="1">
    <source>
        <dbReference type="SAM" id="MobiDB-lite"/>
    </source>
</evidence>
<keyword evidence="3" id="KW-1185">Reference proteome</keyword>
<dbReference type="Proteomes" id="UP000544095">
    <property type="component" value="Unassembled WGS sequence"/>
</dbReference>
<dbReference type="EMBL" id="JAAOAR010000157">
    <property type="protein sequence ID" value="KAF5599372.1"/>
    <property type="molecule type" value="Genomic_DNA"/>
</dbReference>
<protein>
    <submittedName>
        <fullName evidence="2">Uncharacterized protein</fullName>
    </submittedName>
</protein>
<accession>A0A8H5UU70</accession>